<dbReference type="EMBL" id="BK015645">
    <property type="protein sequence ID" value="DAE17727.1"/>
    <property type="molecule type" value="Genomic_DNA"/>
</dbReference>
<proteinExistence type="predicted"/>
<evidence type="ECO:0000313" key="1">
    <source>
        <dbReference type="EMBL" id="DAE17727.1"/>
    </source>
</evidence>
<protein>
    <submittedName>
        <fullName evidence="1">Uncharacterized protein</fullName>
    </submittedName>
</protein>
<organism evidence="1">
    <name type="scientific">Myoviridae sp. ctn8H20</name>
    <dbReference type="NCBI Taxonomy" id="2825169"/>
    <lineage>
        <taxon>Viruses</taxon>
        <taxon>Duplodnaviria</taxon>
        <taxon>Heunggongvirae</taxon>
        <taxon>Uroviricota</taxon>
        <taxon>Caudoviricetes</taxon>
    </lineage>
</organism>
<sequence length="170" mass="20804">MDEILKQRSLYLEKVYSQIKFRRKEHQTKLGRNGFRKSMHEDSLFLILKDFYSQVIRERFDERFPFRIDFYVPEKDLFIEYQGFWTHGKHPFDISSEKDLTILKKWRNLDQRIYKNGIDVWSVKDPVKRKIAEENNIKLVEIFSLNLKPEKIKIFLENFNQSGNRYSFLL</sequence>
<reference evidence="1" key="1">
    <citation type="journal article" date="2021" name="Proc. Natl. Acad. Sci. U.S.A.">
        <title>A Catalog of Tens of Thousands of Viruses from Human Metagenomes Reveals Hidden Associations with Chronic Diseases.</title>
        <authorList>
            <person name="Tisza M.J."/>
            <person name="Buck C.B."/>
        </authorList>
    </citation>
    <scope>NUCLEOTIDE SEQUENCE</scope>
    <source>
        <strain evidence="1">Ctn8H20</strain>
    </source>
</reference>
<dbReference type="Gene3D" id="3.40.960.10">
    <property type="entry name" value="VSR Endonuclease"/>
    <property type="match status" value="1"/>
</dbReference>
<accession>A0A8S5QEP4</accession>
<name>A0A8S5QEP4_9CAUD</name>